<keyword evidence="2" id="KW-1185">Reference proteome</keyword>
<gene>
    <name evidence="1" type="ORF">ALEPTO_LOCUS11617</name>
</gene>
<sequence>DFAAQYFVFKTFRTCAGELDVRAGEEGVRAGEEGVRAGEEGELVLLSSVTLLYNLKQ</sequence>
<evidence type="ECO:0000313" key="1">
    <source>
        <dbReference type="EMBL" id="CAG8702060.1"/>
    </source>
</evidence>
<protein>
    <submittedName>
        <fullName evidence="1">14636_t:CDS:1</fullName>
    </submittedName>
</protein>
<evidence type="ECO:0000313" key="2">
    <source>
        <dbReference type="Proteomes" id="UP000789508"/>
    </source>
</evidence>
<comment type="caution">
    <text evidence="1">The sequence shown here is derived from an EMBL/GenBank/DDBJ whole genome shotgun (WGS) entry which is preliminary data.</text>
</comment>
<reference evidence="1" key="1">
    <citation type="submission" date="2021-06" db="EMBL/GenBank/DDBJ databases">
        <authorList>
            <person name="Kallberg Y."/>
            <person name="Tangrot J."/>
            <person name="Rosling A."/>
        </authorList>
    </citation>
    <scope>NUCLEOTIDE SEQUENCE</scope>
    <source>
        <strain evidence="1">FL130A</strain>
    </source>
</reference>
<dbReference type="AlphaFoldDB" id="A0A9N9N5F5"/>
<name>A0A9N9N5F5_9GLOM</name>
<feature type="non-terminal residue" evidence="1">
    <location>
        <position position="57"/>
    </location>
</feature>
<feature type="non-terminal residue" evidence="1">
    <location>
        <position position="1"/>
    </location>
</feature>
<accession>A0A9N9N5F5</accession>
<dbReference type="Proteomes" id="UP000789508">
    <property type="component" value="Unassembled WGS sequence"/>
</dbReference>
<organism evidence="1 2">
    <name type="scientific">Ambispora leptoticha</name>
    <dbReference type="NCBI Taxonomy" id="144679"/>
    <lineage>
        <taxon>Eukaryota</taxon>
        <taxon>Fungi</taxon>
        <taxon>Fungi incertae sedis</taxon>
        <taxon>Mucoromycota</taxon>
        <taxon>Glomeromycotina</taxon>
        <taxon>Glomeromycetes</taxon>
        <taxon>Archaeosporales</taxon>
        <taxon>Ambisporaceae</taxon>
        <taxon>Ambispora</taxon>
    </lineage>
</organism>
<proteinExistence type="predicted"/>
<dbReference type="EMBL" id="CAJVPS010019730">
    <property type="protein sequence ID" value="CAG8702060.1"/>
    <property type="molecule type" value="Genomic_DNA"/>
</dbReference>